<keyword evidence="3" id="KW-1003">Cell membrane</keyword>
<dbReference type="PANTHER" id="PTHR43141:SF4">
    <property type="entry name" value="CYTOCHROME BD2 SUBUNIT II"/>
    <property type="match status" value="1"/>
</dbReference>
<reference evidence="8 9" key="1">
    <citation type="submission" date="2014-12" db="EMBL/GenBank/DDBJ databases">
        <title>Draft genome sequences of 29 type strains of Enterococci.</title>
        <authorList>
            <person name="Zhong Z."/>
            <person name="Sun Z."/>
            <person name="Liu W."/>
            <person name="Zhang W."/>
            <person name="Zhang H."/>
        </authorList>
    </citation>
    <scope>NUCLEOTIDE SEQUENCE [LARGE SCALE GENOMIC DNA]</scope>
    <source>
        <strain evidence="8 9">DSM 17029</strain>
    </source>
</reference>
<feature type="transmembrane region" description="Helical" evidence="7">
    <location>
        <begin position="111"/>
        <end position="131"/>
    </location>
</feature>
<dbReference type="NCBIfam" id="TIGR00203">
    <property type="entry name" value="cydB"/>
    <property type="match status" value="1"/>
</dbReference>
<evidence type="ECO:0000256" key="7">
    <source>
        <dbReference type="SAM" id="Phobius"/>
    </source>
</evidence>
<evidence type="ECO:0000256" key="5">
    <source>
        <dbReference type="ARBA" id="ARBA00022989"/>
    </source>
</evidence>
<keyword evidence="4 7" id="KW-0812">Transmembrane</keyword>
<comment type="caution">
    <text evidence="8">The sequence shown here is derived from an EMBL/GenBank/DDBJ whole genome shotgun (WGS) entry which is preliminary data.</text>
</comment>
<evidence type="ECO:0000256" key="3">
    <source>
        <dbReference type="ARBA" id="ARBA00022475"/>
    </source>
</evidence>
<evidence type="ECO:0000256" key="2">
    <source>
        <dbReference type="ARBA" id="ARBA00007543"/>
    </source>
</evidence>
<organism evidence="8 9">
    <name type="scientific">Enterococcus canis</name>
    <dbReference type="NCBI Taxonomy" id="214095"/>
    <lineage>
        <taxon>Bacteria</taxon>
        <taxon>Bacillati</taxon>
        <taxon>Bacillota</taxon>
        <taxon>Bacilli</taxon>
        <taxon>Lactobacillales</taxon>
        <taxon>Enterococcaceae</taxon>
        <taxon>Enterococcus</taxon>
    </lineage>
</organism>
<dbReference type="AlphaFoldDB" id="A0A1L8RHK4"/>
<dbReference type="EMBL" id="JXKH01000002">
    <property type="protein sequence ID" value="OJG19248.1"/>
    <property type="molecule type" value="Genomic_DNA"/>
</dbReference>
<feature type="transmembrane region" description="Helical" evidence="7">
    <location>
        <begin position="37"/>
        <end position="57"/>
    </location>
</feature>
<dbReference type="GO" id="GO:0005886">
    <property type="term" value="C:plasma membrane"/>
    <property type="evidence" value="ECO:0007669"/>
    <property type="project" value="UniProtKB-SubCell"/>
</dbReference>
<proteinExistence type="inferred from homology"/>
<dbReference type="STRING" id="214095.RU97_GL000819"/>
<dbReference type="Pfam" id="PF02322">
    <property type="entry name" value="Cyt_bd_oxida_II"/>
    <property type="match status" value="1"/>
</dbReference>
<feature type="transmembrane region" description="Helical" evidence="7">
    <location>
        <begin position="152"/>
        <end position="171"/>
    </location>
</feature>
<dbReference type="GO" id="GO:0016682">
    <property type="term" value="F:oxidoreductase activity, acting on diphenols and related substances as donors, oxygen as acceptor"/>
    <property type="evidence" value="ECO:0007669"/>
    <property type="project" value="TreeGrafter"/>
</dbReference>
<dbReference type="GO" id="GO:0070069">
    <property type="term" value="C:cytochrome complex"/>
    <property type="evidence" value="ECO:0007669"/>
    <property type="project" value="TreeGrafter"/>
</dbReference>
<keyword evidence="5 7" id="KW-1133">Transmembrane helix</keyword>
<dbReference type="GO" id="GO:0019646">
    <property type="term" value="P:aerobic electron transport chain"/>
    <property type="evidence" value="ECO:0007669"/>
    <property type="project" value="TreeGrafter"/>
</dbReference>
<evidence type="ECO:0000256" key="1">
    <source>
        <dbReference type="ARBA" id="ARBA00004651"/>
    </source>
</evidence>
<evidence type="ECO:0000313" key="9">
    <source>
        <dbReference type="Proteomes" id="UP000181884"/>
    </source>
</evidence>
<protein>
    <submittedName>
        <fullName evidence="8">Cytochrome d ubiquinol oxidase subunit II</fullName>
    </submittedName>
</protein>
<comment type="similarity">
    <text evidence="2">Belongs to the cytochrome ubiquinol oxidase subunit 2 family.</text>
</comment>
<gene>
    <name evidence="8" type="ORF">RU97_GL000819</name>
</gene>
<feature type="transmembrane region" description="Helical" evidence="7">
    <location>
        <begin position="248"/>
        <end position="273"/>
    </location>
</feature>
<dbReference type="PANTHER" id="PTHR43141">
    <property type="entry name" value="CYTOCHROME BD2 SUBUNIT II"/>
    <property type="match status" value="1"/>
</dbReference>
<dbReference type="GO" id="GO:0009055">
    <property type="term" value="F:electron transfer activity"/>
    <property type="evidence" value="ECO:0007669"/>
    <property type="project" value="TreeGrafter"/>
</dbReference>
<keyword evidence="6 7" id="KW-0472">Membrane</keyword>
<sequence>MRTSGPVWGGNETWLVAGMAAMFGAFPHWYAALTSGFYLFFIFMLVCFMFRGVAFDYRKKWRSKTYNRVWDWGLFLGSLIPPFLLGIIFSASLRGVTFNGDFIWIKAGEVFNLFTLCSALFLVLLCIQIGLTRVRKRAPETTASNLKRPLKLVNYSCYGLALLEVVLLALNTTMFQAHLAAAIVVLSVLAIGLVLVSWNRPRISFWGAAVAIGSFSAVIFLGLYPNLISSTSGIPLTIMAAASGRESQLWVAFGSGMMLPLMIILQITAYHLIHKVYQAPDSEINY</sequence>
<feature type="transmembrane region" description="Helical" evidence="7">
    <location>
        <begin position="69"/>
        <end position="91"/>
    </location>
</feature>
<dbReference type="InterPro" id="IPR003317">
    <property type="entry name" value="Cyt-d_oxidase_su2"/>
</dbReference>
<comment type="subcellular location">
    <subcellularLocation>
        <location evidence="1">Cell membrane</location>
        <topology evidence="1">Multi-pass membrane protein</topology>
    </subcellularLocation>
</comment>
<feature type="transmembrane region" description="Helical" evidence="7">
    <location>
        <begin position="12"/>
        <end position="31"/>
    </location>
</feature>
<name>A0A1L8RHK4_9ENTE</name>
<evidence type="ECO:0000256" key="6">
    <source>
        <dbReference type="ARBA" id="ARBA00023136"/>
    </source>
</evidence>
<dbReference type="Proteomes" id="UP000181884">
    <property type="component" value="Unassembled WGS sequence"/>
</dbReference>
<keyword evidence="9" id="KW-1185">Reference proteome</keyword>
<accession>A0A1L8RHK4</accession>
<feature type="transmembrane region" description="Helical" evidence="7">
    <location>
        <begin position="177"/>
        <end position="198"/>
    </location>
</feature>
<feature type="transmembrane region" description="Helical" evidence="7">
    <location>
        <begin position="205"/>
        <end position="228"/>
    </location>
</feature>
<evidence type="ECO:0000313" key="8">
    <source>
        <dbReference type="EMBL" id="OJG19248.1"/>
    </source>
</evidence>
<evidence type="ECO:0000256" key="4">
    <source>
        <dbReference type="ARBA" id="ARBA00022692"/>
    </source>
</evidence>